<proteinExistence type="predicted"/>
<dbReference type="GeneID" id="71856530"/>
<comment type="caution">
    <text evidence="1">The sequence shown here is derived from an EMBL/GenBank/DDBJ whole genome shotgun (WGS) entry which is preliminary data.</text>
</comment>
<gene>
    <name evidence="1" type="ORF">ACFOZ7_12455</name>
</gene>
<sequence>MRVSNEAVFLEFEFVFQQIGFVNRLGVTWFETLRVSSLSEAEGVARSANALRSPDHGRSKIFRTTPRLVSGLPFYPSNSVGVKVPFTFNVPDLRAS</sequence>
<evidence type="ECO:0000313" key="1">
    <source>
        <dbReference type="EMBL" id="MFC4247762.1"/>
    </source>
</evidence>
<accession>A0ABD5P0T9</accession>
<organism evidence="1 2">
    <name type="scientific">Natribaculum luteum</name>
    <dbReference type="NCBI Taxonomy" id="1586232"/>
    <lineage>
        <taxon>Archaea</taxon>
        <taxon>Methanobacteriati</taxon>
        <taxon>Methanobacteriota</taxon>
        <taxon>Stenosarchaea group</taxon>
        <taxon>Halobacteria</taxon>
        <taxon>Halobacteriales</taxon>
        <taxon>Natrialbaceae</taxon>
        <taxon>Natribaculum</taxon>
    </lineage>
</organism>
<name>A0ABD5P0T9_9EURY</name>
<dbReference type="RefSeq" id="WP_246975715.1">
    <property type="nucleotide sequence ID" value="NZ_CP095398.1"/>
</dbReference>
<dbReference type="Proteomes" id="UP001595821">
    <property type="component" value="Unassembled WGS sequence"/>
</dbReference>
<dbReference type="AlphaFoldDB" id="A0ABD5P0T9"/>
<dbReference type="EMBL" id="JBHSDJ010000096">
    <property type="protein sequence ID" value="MFC4247762.1"/>
    <property type="molecule type" value="Genomic_DNA"/>
</dbReference>
<protein>
    <submittedName>
        <fullName evidence="1">Uncharacterized protein</fullName>
    </submittedName>
</protein>
<evidence type="ECO:0000313" key="2">
    <source>
        <dbReference type="Proteomes" id="UP001595821"/>
    </source>
</evidence>
<reference evidence="1 2" key="1">
    <citation type="journal article" date="2014" name="Int. J. Syst. Evol. Microbiol.">
        <title>Complete genome sequence of Corynebacterium casei LMG S-19264T (=DSM 44701T), isolated from a smear-ripened cheese.</title>
        <authorList>
            <consortium name="US DOE Joint Genome Institute (JGI-PGF)"/>
            <person name="Walter F."/>
            <person name="Albersmeier A."/>
            <person name="Kalinowski J."/>
            <person name="Ruckert C."/>
        </authorList>
    </citation>
    <scope>NUCLEOTIDE SEQUENCE [LARGE SCALE GENOMIC DNA]</scope>
    <source>
        <strain evidence="1 2">IBRC-M 10912</strain>
    </source>
</reference>